<evidence type="ECO:0000256" key="1">
    <source>
        <dbReference type="SAM" id="Phobius"/>
    </source>
</evidence>
<sequence>MFLLFKSYNFSIFFFIICLIFFLDLIFCTLSFATIYVVKDQDGNNICVTNQEDLISKYENLGYVIWILDSIGLTQKPLEPEPMPDDLHPQFTPESLDSESQIKGALPLTTEAMPTLEIDLDREKMIKIFKANALTKWGNNFEMVNYEVRLQTEAYDWILK</sequence>
<feature type="non-terminal residue" evidence="2">
    <location>
        <position position="160"/>
    </location>
</feature>
<protein>
    <submittedName>
        <fullName evidence="2">Uncharacterized protein</fullName>
    </submittedName>
</protein>
<name>X1RJX5_9ZZZZ</name>
<reference evidence="2" key="1">
    <citation type="journal article" date="2014" name="Front. Microbiol.">
        <title>High frequency of phylogenetically diverse reductive dehalogenase-homologous genes in deep subseafloor sedimentary metagenomes.</title>
        <authorList>
            <person name="Kawai M."/>
            <person name="Futagami T."/>
            <person name="Toyoda A."/>
            <person name="Takaki Y."/>
            <person name="Nishi S."/>
            <person name="Hori S."/>
            <person name="Arai W."/>
            <person name="Tsubouchi T."/>
            <person name="Morono Y."/>
            <person name="Uchiyama I."/>
            <person name="Ito T."/>
            <person name="Fujiyama A."/>
            <person name="Inagaki F."/>
            <person name="Takami H."/>
        </authorList>
    </citation>
    <scope>NUCLEOTIDE SEQUENCE</scope>
    <source>
        <strain evidence="2">Expedition CK06-06</strain>
    </source>
</reference>
<evidence type="ECO:0000313" key="2">
    <source>
        <dbReference type="EMBL" id="GAI80938.1"/>
    </source>
</evidence>
<dbReference type="EMBL" id="BARW01006803">
    <property type="protein sequence ID" value="GAI80938.1"/>
    <property type="molecule type" value="Genomic_DNA"/>
</dbReference>
<accession>X1RJX5</accession>
<gene>
    <name evidence="2" type="ORF">S12H4_14276</name>
</gene>
<proteinExistence type="predicted"/>
<keyword evidence="1" id="KW-1133">Transmembrane helix</keyword>
<comment type="caution">
    <text evidence="2">The sequence shown here is derived from an EMBL/GenBank/DDBJ whole genome shotgun (WGS) entry which is preliminary data.</text>
</comment>
<keyword evidence="1" id="KW-0472">Membrane</keyword>
<keyword evidence="1" id="KW-0812">Transmembrane</keyword>
<feature type="transmembrane region" description="Helical" evidence="1">
    <location>
        <begin position="12"/>
        <end position="38"/>
    </location>
</feature>
<organism evidence="2">
    <name type="scientific">marine sediment metagenome</name>
    <dbReference type="NCBI Taxonomy" id="412755"/>
    <lineage>
        <taxon>unclassified sequences</taxon>
        <taxon>metagenomes</taxon>
        <taxon>ecological metagenomes</taxon>
    </lineage>
</organism>
<dbReference type="AlphaFoldDB" id="X1RJX5"/>